<sequence length="130" mass="13973">MIQHLTVIADTRTGLMADVSTALAEAGINIASVEAVEVADKACLRLEVDQLDAALDTLNRKGMTVVAEDVVLLRVADRPGALATISQQLAEADIDIRAITMVHRDESENIVALACEKPDQARELLGQWLV</sequence>
<accession>A0AAP6MMJ3</accession>
<evidence type="ECO:0000259" key="1">
    <source>
        <dbReference type="PROSITE" id="PS51671"/>
    </source>
</evidence>
<dbReference type="SUPFAM" id="SSF55021">
    <property type="entry name" value="ACT-like"/>
    <property type="match status" value="2"/>
</dbReference>
<dbReference type="InterPro" id="IPR045739">
    <property type="entry name" value="ACT_dom_pair"/>
</dbReference>
<protein>
    <submittedName>
        <fullName evidence="2">ACT domain-containing protein</fullName>
    </submittedName>
</protein>
<dbReference type="EMBL" id="JAYGII010000009">
    <property type="protein sequence ID" value="MEA5445376.1"/>
    <property type="molecule type" value="Genomic_DNA"/>
</dbReference>
<reference evidence="2 3" key="1">
    <citation type="submission" date="2023-12" db="EMBL/GenBank/DDBJ databases">
        <title>Whole-genome sequencing of halo(alkali)philic microorganisms from hypersaline lakes.</title>
        <authorList>
            <person name="Sorokin D.Y."/>
            <person name="Merkel A.Y."/>
            <person name="Messina E."/>
            <person name="Yakimov M."/>
        </authorList>
    </citation>
    <scope>NUCLEOTIDE SEQUENCE [LARGE SCALE GENOMIC DNA]</scope>
    <source>
        <strain evidence="2 3">AB-CW1</strain>
    </source>
</reference>
<keyword evidence="3" id="KW-1185">Reference proteome</keyword>
<evidence type="ECO:0000313" key="3">
    <source>
        <dbReference type="Proteomes" id="UP001302316"/>
    </source>
</evidence>
<comment type="caution">
    <text evidence="2">The sequence shown here is derived from an EMBL/GenBank/DDBJ whole genome shotgun (WGS) entry which is preliminary data.</text>
</comment>
<gene>
    <name evidence="2" type="ORF">VCB98_06050</name>
</gene>
<feature type="domain" description="ACT" evidence="1">
    <location>
        <begin position="70"/>
        <end position="130"/>
    </location>
</feature>
<dbReference type="RefSeq" id="WP_346051005.1">
    <property type="nucleotide sequence ID" value="NZ_JAYGII010000009.1"/>
</dbReference>
<dbReference type="Proteomes" id="UP001302316">
    <property type="component" value="Unassembled WGS sequence"/>
</dbReference>
<name>A0AAP6MMJ3_9GAMM</name>
<dbReference type="AlphaFoldDB" id="A0AAP6MMJ3"/>
<dbReference type="Gene3D" id="3.30.2130.10">
    <property type="entry name" value="VC0802-like"/>
    <property type="match status" value="1"/>
</dbReference>
<evidence type="ECO:0000313" key="2">
    <source>
        <dbReference type="EMBL" id="MEA5445376.1"/>
    </source>
</evidence>
<dbReference type="PANTHER" id="PTHR40099:SF1">
    <property type="entry name" value="ACETOLACTATE SYNTHASE, SMALL SUBUNIT"/>
    <property type="match status" value="1"/>
</dbReference>
<dbReference type="PANTHER" id="PTHR40099">
    <property type="entry name" value="ACETOLACTATE SYNTHASE, SMALL SUBUNIT"/>
    <property type="match status" value="1"/>
</dbReference>
<dbReference type="InterPro" id="IPR045865">
    <property type="entry name" value="ACT-like_dom_sf"/>
</dbReference>
<dbReference type="InterPro" id="IPR002912">
    <property type="entry name" value="ACT_dom"/>
</dbReference>
<dbReference type="PROSITE" id="PS51671">
    <property type="entry name" value="ACT"/>
    <property type="match status" value="1"/>
</dbReference>
<proteinExistence type="predicted"/>
<dbReference type="Pfam" id="PF19571">
    <property type="entry name" value="ACT_8"/>
    <property type="match status" value="1"/>
</dbReference>
<organism evidence="2 3">
    <name type="scientific">Natronospira elongata</name>
    <dbReference type="NCBI Taxonomy" id="3110268"/>
    <lineage>
        <taxon>Bacteria</taxon>
        <taxon>Pseudomonadati</taxon>
        <taxon>Pseudomonadota</taxon>
        <taxon>Gammaproteobacteria</taxon>
        <taxon>Natronospirales</taxon>
        <taxon>Natronospiraceae</taxon>
        <taxon>Natronospira</taxon>
    </lineage>
</organism>